<feature type="compositionally biased region" description="Basic and acidic residues" evidence="1">
    <location>
        <begin position="164"/>
        <end position="173"/>
    </location>
</feature>
<feature type="region of interest" description="Disordered" evidence="1">
    <location>
        <begin position="162"/>
        <end position="186"/>
    </location>
</feature>
<feature type="compositionally biased region" description="Low complexity" evidence="1">
    <location>
        <begin position="1"/>
        <end position="13"/>
    </location>
</feature>
<evidence type="ECO:0000259" key="2">
    <source>
        <dbReference type="Pfam" id="PF16092"/>
    </source>
</evidence>
<protein>
    <submittedName>
        <fullName evidence="4">Uncharacterized protein</fullName>
    </submittedName>
</protein>
<feature type="region of interest" description="Disordered" evidence="1">
    <location>
        <begin position="389"/>
        <end position="414"/>
    </location>
</feature>
<organism evidence="4 5">
    <name type="scientific">Vitrella brassicaformis (strain CCMP3155)</name>
    <dbReference type="NCBI Taxonomy" id="1169540"/>
    <lineage>
        <taxon>Eukaryota</taxon>
        <taxon>Sar</taxon>
        <taxon>Alveolata</taxon>
        <taxon>Colpodellida</taxon>
        <taxon>Vitrellaceae</taxon>
        <taxon>Vitrella</taxon>
    </lineage>
</organism>
<dbReference type="PANTHER" id="PTHR21178">
    <property type="entry name" value="CILIA- AND FLAGELLA-ASSOCIATED PROTEIN 61"/>
    <property type="match status" value="1"/>
</dbReference>
<dbReference type="Gene3D" id="3.50.50.60">
    <property type="entry name" value="FAD/NAD(P)-binding domain"/>
    <property type="match status" value="1"/>
</dbReference>
<feature type="region of interest" description="Disordered" evidence="1">
    <location>
        <begin position="804"/>
        <end position="862"/>
    </location>
</feature>
<feature type="region of interest" description="Disordered" evidence="1">
    <location>
        <begin position="1540"/>
        <end position="1565"/>
    </location>
</feature>
<evidence type="ECO:0000259" key="3">
    <source>
        <dbReference type="Pfam" id="PF23150"/>
    </source>
</evidence>
<dbReference type="PANTHER" id="PTHR21178:SF8">
    <property type="entry name" value="CILIA- AND FLAGELLA-ASSOCIATED PROTEIN 61"/>
    <property type="match status" value="1"/>
</dbReference>
<reference evidence="4 5" key="1">
    <citation type="submission" date="2014-11" db="EMBL/GenBank/DDBJ databases">
        <authorList>
            <person name="Zhu J."/>
            <person name="Qi W."/>
            <person name="Song R."/>
        </authorList>
    </citation>
    <scope>NUCLEOTIDE SEQUENCE [LARGE SCALE GENOMIC DNA]</scope>
</reference>
<dbReference type="InterPro" id="IPR032151">
    <property type="entry name" value="CFAP61_N"/>
</dbReference>
<dbReference type="OrthoDB" id="441013at2759"/>
<feature type="region of interest" description="Disordered" evidence="1">
    <location>
        <begin position="1"/>
        <end position="24"/>
    </location>
</feature>
<dbReference type="SUPFAM" id="SSF51905">
    <property type="entry name" value="FAD/NAD(P)-binding domain"/>
    <property type="match status" value="1"/>
</dbReference>
<dbReference type="EMBL" id="CDMY01000333">
    <property type="protein sequence ID" value="CEM02697.1"/>
    <property type="molecule type" value="Genomic_DNA"/>
</dbReference>
<evidence type="ECO:0000313" key="5">
    <source>
        <dbReference type="Proteomes" id="UP000041254"/>
    </source>
</evidence>
<feature type="compositionally biased region" description="Low complexity" evidence="1">
    <location>
        <begin position="549"/>
        <end position="559"/>
    </location>
</feature>
<name>A0A0G4EVM7_VITBC</name>
<dbReference type="InterPro" id="IPR038884">
    <property type="entry name" value="CFAP61"/>
</dbReference>
<dbReference type="Pfam" id="PF23150">
    <property type="entry name" value="CFAP61_dimer"/>
    <property type="match status" value="1"/>
</dbReference>
<feature type="region of interest" description="Disordered" evidence="1">
    <location>
        <begin position="1374"/>
        <end position="1409"/>
    </location>
</feature>
<dbReference type="Pfam" id="PF16092">
    <property type="entry name" value="CFAP61_N"/>
    <property type="match status" value="1"/>
</dbReference>
<dbReference type="InterPro" id="IPR056299">
    <property type="entry name" value="CFAP61_dimer"/>
</dbReference>
<evidence type="ECO:0000256" key="1">
    <source>
        <dbReference type="SAM" id="MobiDB-lite"/>
    </source>
</evidence>
<dbReference type="InterPro" id="IPR036188">
    <property type="entry name" value="FAD/NAD-bd_sf"/>
</dbReference>
<dbReference type="VEuPathDB" id="CryptoDB:Vbra_13734"/>
<proteinExistence type="predicted"/>
<dbReference type="STRING" id="1169540.A0A0G4EVM7"/>
<feature type="region of interest" description="Disordered" evidence="1">
    <location>
        <begin position="545"/>
        <end position="596"/>
    </location>
</feature>
<accession>A0A0G4EVM7</accession>
<feature type="domain" description="CFAP61 dimerisation" evidence="3">
    <location>
        <begin position="1576"/>
        <end position="1714"/>
    </location>
</feature>
<feature type="compositionally biased region" description="Acidic residues" evidence="1">
    <location>
        <begin position="14"/>
        <end position="24"/>
    </location>
</feature>
<dbReference type="Proteomes" id="UP000041254">
    <property type="component" value="Unassembled WGS sequence"/>
</dbReference>
<sequence>MDVARAASASADGESYEEEEEIIEESIPTLPDVLVRRADLDDAYAVAALLQAVQQGPPNTEATTAGSDPVRSFPHFGLQSTSSDSIAKTIETAFLSVVAEDKEGHMVGFCSLEEKPPVLGAGYLASEDEFDDSEERRLGRLQQLSQWERLYSEWVDEDNVEEGPEVRVKSKKDDEDDARPPLPKSRTVPTNSLWLTNFVAQSGYEHDILRKMIRAVLATRPETHNILLFVKFGEEAEALRLCHNVFHNLPIRDEPKMPPTVSSFDATPKPEGTLWRCRRTAPWCVPPLYVRIAEVEDHDELVDVFDKQSEVITQIYGDYFIAELIEGQNSDNRALVAEVDGRAVGLMCLTSDVDINILSQCFQLEPFDNLVRPQYMDRIRDRLQEIQLRDEGVMESDEEDNDDEGSFEGRTDIPEPAPGDALLAAFKLVEEEEEGGIEKLIERIPRNDEGQISAVSMLQTLQMVDLGEEIADQIDFADSLMLILWQVAFTEPMLDGQSIVEPERVVSAIHTFQKVTLTERKRLGKLLLERWSDVESAYEAVDDTKDTTAAIGDDSPAAAAGGGGEGSPEMLTDAAREGGGGALEDEGGREEEEEDEAEGARILLVLLRLGDKGILTHEEIVHLVAAFHWWGDISILYPISRASLKTLRVTCERLARGEEEYLLLHHGSPMWLTFVPDEEKNAFCINLFGLESTHQAQAVDFLQPAFSLYPTKEYCILTQPTTAPPSPLLAAFSLIPARPTSTFSHALYLLHRSALLHISPPIVRPIAPPDLRELDILTSGLSEDIRDCLFDIAHELLYIPRTKDTERDKDREEEDGNDDGEEGGEEEGEGEDGAAEGGREGRSKNSGSDLAPLEVSGGPGSAGNPHRKMLVVFVEGQLVAILEATRLSAVEIEAYKSHYYVEDFFIPDFYAPSSHIRVDRWLLNPAFQPLIRTILRETLRWMGGSVLYMEQPIDCPAPPVISELIQVAPRHFPTLKKLETGYISGKSKNKNPYVTKEPFANQSPADLKGLLATRSMEFERHQYLKQQAALYYDEESGQATHQLYQHRGASLVPKRLLSDRKLPVTARIVVVGASDAGLSVLESLLSLPHLSFKSLALLAPGGLPYGDTQHSPLLASSGAYNFDDLRLQLFELRVRVLDSRMVSLDRKNGTVGLQDGSQLPYDTLVLAAGLQDDALNAMKIRSWGIETGPTGPFAVREPSPYSQPMGEGHSGATGKASDVPLPEGFRRLNGAISSADPTLRELLIEGGVLMKSLIWNPLSYAVVYGRSLDAYCLVQGLLLRKVPPKKLILVLPPREEDLPATELASRPQLACEAFRRGDAVEQRIHELLSNLGVRVLENFKLCGVQQDPRQRLKGIILEDYNLTLDEARTVAEQLASADAEDKGGSNVPPPSGFGKSAPPPPPQDKKRHGGNQLELLDYDMSVGRVRRTLACRLLVTADARNVDPDVFAAVHSNGLVYDGRLIVDHTFKTTDEKIYGAGSLCEFCRRYRVRRDASLRHDGFNGREIGQRLAESLCRYCDPIYGDQPSLLRQDPRLILQTPRREGAITPGSRAGHRSPRPPSSADAGRLARIGSDELPQFGLPVGRCGLLPGNLHYYHIRGCKPDLNAPVSRELEHQRADGEEEITTDTLKVQLPGHGHKSDRQAEGEGHFCRAAVDKLGRIASLTYIGFEELEMPSLWSLVGLSLAYFNNLKARHATGDIPDLVDFLSEGWATALFHDGFADMWQRLKAEIAQMPEIQAILSKALAPFALPAEPTVETVRPHLPPATLNELRSQFPASCSRAVEDSLLAYLRRHTNHMKDYFLQEQWSQ</sequence>
<dbReference type="InParanoid" id="A0A0G4EVM7"/>
<keyword evidence="5" id="KW-1185">Reference proteome</keyword>
<feature type="region of interest" description="Disordered" evidence="1">
    <location>
        <begin position="1199"/>
        <end position="1219"/>
    </location>
</feature>
<feature type="domain" description="Cilia- and flagella-associated protein 61 N-terminal" evidence="2">
    <location>
        <begin position="189"/>
        <end position="373"/>
    </location>
</feature>
<dbReference type="OMA" id="PMESKCH"/>
<feature type="compositionally biased region" description="Acidic residues" evidence="1">
    <location>
        <begin position="583"/>
        <end position="596"/>
    </location>
</feature>
<gene>
    <name evidence="4" type="ORF">Vbra_13734</name>
</gene>
<feature type="compositionally biased region" description="Acidic residues" evidence="1">
    <location>
        <begin position="393"/>
        <end position="406"/>
    </location>
</feature>
<feature type="compositionally biased region" description="Acidic residues" evidence="1">
    <location>
        <begin position="811"/>
        <end position="834"/>
    </location>
</feature>
<feature type="compositionally biased region" description="Pro residues" evidence="1">
    <location>
        <begin position="1387"/>
        <end position="1402"/>
    </location>
</feature>
<evidence type="ECO:0000313" key="4">
    <source>
        <dbReference type="EMBL" id="CEM02697.1"/>
    </source>
</evidence>